<evidence type="ECO:0000313" key="1">
    <source>
        <dbReference type="EMBL" id="RBQ24632.1"/>
    </source>
</evidence>
<accession>A0A366MGP0</accession>
<name>A0A366MGP0_9EURY</name>
<sequence length="31" mass="3632">MNEIESCKEVFEHLKPVSDFYNTITKVSKSK</sequence>
<reference evidence="1 2" key="1">
    <citation type="submission" date="2018-06" db="EMBL/GenBank/DDBJ databases">
        <title>Genomic insight into two independent archaeal endosymbiosis events.</title>
        <authorList>
            <person name="Lind A.E."/>
            <person name="Lewis W.H."/>
            <person name="Spang A."/>
            <person name="Guy L."/>
            <person name="Embley M.T."/>
            <person name="Ettema T.J.G."/>
        </authorList>
    </citation>
    <scope>NUCLEOTIDE SEQUENCE [LARGE SCALE GENOMIC DNA]</scope>
    <source>
        <strain evidence="1">NOE</strain>
    </source>
</reference>
<dbReference type="Proteomes" id="UP000253099">
    <property type="component" value="Unassembled WGS sequence"/>
</dbReference>
<evidence type="ECO:0000313" key="2">
    <source>
        <dbReference type="Proteomes" id="UP000253099"/>
    </source>
</evidence>
<dbReference type="EMBL" id="NIZT01000001">
    <property type="protein sequence ID" value="RBQ24632.1"/>
    <property type="molecule type" value="Genomic_DNA"/>
</dbReference>
<proteinExistence type="predicted"/>
<organism evidence="1 2">
    <name type="scientific">Candidatus Methanobinarius endosymbioticus</name>
    <dbReference type="NCBI Taxonomy" id="2006182"/>
    <lineage>
        <taxon>Archaea</taxon>
        <taxon>Methanobacteriati</taxon>
        <taxon>Methanobacteriota</taxon>
        <taxon>Methanomada group</taxon>
        <taxon>Methanobacteria</taxon>
        <taxon>Methanobacteriales</taxon>
        <taxon>Methanobacteriaceae</taxon>
        <taxon>Candidatus Methanobinarius</taxon>
    </lineage>
</organism>
<keyword evidence="2" id="KW-1185">Reference proteome</keyword>
<gene>
    <name evidence="1" type="ORF">ALNOE001_00590</name>
</gene>
<comment type="caution">
    <text evidence="1">The sequence shown here is derived from an EMBL/GenBank/DDBJ whole genome shotgun (WGS) entry which is preliminary data.</text>
</comment>
<dbReference type="AlphaFoldDB" id="A0A366MGP0"/>
<protein>
    <submittedName>
        <fullName evidence="1">Uncharacterized protein</fullName>
    </submittedName>
</protein>